<gene>
    <name evidence="5" type="ORF">KP509_26G039200</name>
</gene>
<protein>
    <recommendedName>
        <fullName evidence="4">Protein kinase domain-containing protein</fullName>
    </recommendedName>
</protein>
<dbReference type="AlphaFoldDB" id="A0A8T2RLV0"/>
<keyword evidence="3" id="KW-0812">Transmembrane</keyword>
<dbReference type="GO" id="GO:0005524">
    <property type="term" value="F:ATP binding"/>
    <property type="evidence" value="ECO:0007669"/>
    <property type="project" value="UniProtKB-KW"/>
</dbReference>
<evidence type="ECO:0000259" key="4">
    <source>
        <dbReference type="PROSITE" id="PS50011"/>
    </source>
</evidence>
<comment type="caution">
    <text evidence="5">The sequence shown here is derived from an EMBL/GenBank/DDBJ whole genome shotgun (WGS) entry which is preliminary data.</text>
</comment>
<dbReference type="PANTHER" id="PTHR47989">
    <property type="entry name" value="OS01G0750732 PROTEIN"/>
    <property type="match status" value="1"/>
</dbReference>
<dbReference type="Gene3D" id="3.30.200.20">
    <property type="entry name" value="Phosphorylase Kinase, domain 1"/>
    <property type="match status" value="1"/>
</dbReference>
<keyword evidence="2" id="KW-0067">ATP-binding</keyword>
<dbReference type="EMBL" id="CM035431">
    <property type="protein sequence ID" value="KAH7296794.1"/>
    <property type="molecule type" value="Genomic_DNA"/>
</dbReference>
<dbReference type="InterPro" id="IPR001245">
    <property type="entry name" value="Ser-Thr/Tyr_kinase_cat_dom"/>
</dbReference>
<feature type="transmembrane region" description="Helical" evidence="3">
    <location>
        <begin position="41"/>
        <end position="64"/>
    </location>
</feature>
<keyword evidence="6" id="KW-1185">Reference proteome</keyword>
<sequence>MYTDKHPIGNVEAMPAPMYPPATLPGKSPPRVPISHGNNTAVVVVALVAALAMSSVLAVAVYYLHILRKSRPSKAFISDRNGLSQDLHKSATQYMLPAMHVSSTCEAQVFTYKQMQLATGNFMPANLIAHGSSDCVFRGVLPNGRLCAVKQLDDCGKHVDREFRMEVDLLSRLHSPYLLEFIGYCADQNHRLLAYEFMPNGSLYEHLHSRAHLQRCLMLDWSTRMRIALDAARGLEYLHEFVSPPIIHRDFTSHVILLGSNYNAKISDFGLAKLGSDKLNGQVFTRVLGTQGYVAPEYAMTGELTTKSDVYSFGVVLLELITGRMPVDIERPTEQSTLVSWASPLLTNRDRVHEMVDPRLNGQYSIKELIQVAVIAAMCVQSEAEYRPIMTDVVQSLVSLLKHQSFNAFSYSA</sequence>
<feature type="domain" description="Protein kinase" evidence="4">
    <location>
        <begin position="122"/>
        <end position="406"/>
    </location>
</feature>
<dbReference type="Pfam" id="PF07714">
    <property type="entry name" value="PK_Tyr_Ser-Thr"/>
    <property type="match status" value="1"/>
</dbReference>
<dbReference type="OMA" id="PPRTHHM"/>
<keyword evidence="3" id="KW-0472">Membrane</keyword>
<accession>A0A8T2RLV0</accession>
<proteinExistence type="predicted"/>
<dbReference type="InterPro" id="IPR000719">
    <property type="entry name" value="Prot_kinase_dom"/>
</dbReference>
<evidence type="ECO:0000256" key="1">
    <source>
        <dbReference type="ARBA" id="ARBA00022741"/>
    </source>
</evidence>
<dbReference type="PANTHER" id="PTHR47989:SF61">
    <property type="entry name" value="PROTEIN KINASE DOMAIN-CONTAINING PROTEIN"/>
    <property type="match status" value="1"/>
</dbReference>
<dbReference type="InterPro" id="IPR011009">
    <property type="entry name" value="Kinase-like_dom_sf"/>
</dbReference>
<evidence type="ECO:0000256" key="2">
    <source>
        <dbReference type="ARBA" id="ARBA00022840"/>
    </source>
</evidence>
<reference evidence="5" key="1">
    <citation type="submission" date="2021-08" db="EMBL/GenBank/DDBJ databases">
        <title>WGS assembly of Ceratopteris richardii.</title>
        <authorList>
            <person name="Marchant D.B."/>
            <person name="Chen G."/>
            <person name="Jenkins J."/>
            <person name="Shu S."/>
            <person name="Leebens-Mack J."/>
            <person name="Grimwood J."/>
            <person name="Schmutz J."/>
            <person name="Soltis P."/>
            <person name="Soltis D."/>
            <person name="Chen Z.-H."/>
        </authorList>
    </citation>
    <scope>NUCLEOTIDE SEQUENCE</scope>
    <source>
        <strain evidence="5">Whitten #5841</strain>
        <tissue evidence="5">Leaf</tissue>
    </source>
</reference>
<dbReference type="OrthoDB" id="1668230at2759"/>
<dbReference type="PROSITE" id="PS50011">
    <property type="entry name" value="PROTEIN_KINASE_DOM"/>
    <property type="match status" value="1"/>
</dbReference>
<dbReference type="Gene3D" id="1.10.510.10">
    <property type="entry name" value="Transferase(Phosphotransferase) domain 1"/>
    <property type="match status" value="1"/>
</dbReference>
<dbReference type="FunFam" id="1.10.510.10:FF:000051">
    <property type="entry name" value="Receptor-like serine/threonine-protein kinase ALE2"/>
    <property type="match status" value="1"/>
</dbReference>
<dbReference type="GO" id="GO:0004672">
    <property type="term" value="F:protein kinase activity"/>
    <property type="evidence" value="ECO:0007669"/>
    <property type="project" value="InterPro"/>
</dbReference>
<name>A0A8T2RLV0_CERRI</name>
<evidence type="ECO:0000313" key="6">
    <source>
        <dbReference type="Proteomes" id="UP000825935"/>
    </source>
</evidence>
<organism evidence="5 6">
    <name type="scientific">Ceratopteris richardii</name>
    <name type="common">Triangle waterfern</name>
    <dbReference type="NCBI Taxonomy" id="49495"/>
    <lineage>
        <taxon>Eukaryota</taxon>
        <taxon>Viridiplantae</taxon>
        <taxon>Streptophyta</taxon>
        <taxon>Embryophyta</taxon>
        <taxon>Tracheophyta</taxon>
        <taxon>Polypodiopsida</taxon>
        <taxon>Polypodiidae</taxon>
        <taxon>Polypodiales</taxon>
        <taxon>Pteridineae</taxon>
        <taxon>Pteridaceae</taxon>
        <taxon>Parkerioideae</taxon>
        <taxon>Ceratopteris</taxon>
    </lineage>
</organism>
<dbReference type="Proteomes" id="UP000825935">
    <property type="component" value="Chromosome 26"/>
</dbReference>
<keyword evidence="1" id="KW-0547">Nucleotide-binding</keyword>
<keyword evidence="3" id="KW-1133">Transmembrane helix</keyword>
<dbReference type="SUPFAM" id="SSF56112">
    <property type="entry name" value="Protein kinase-like (PK-like)"/>
    <property type="match status" value="1"/>
</dbReference>
<evidence type="ECO:0000256" key="3">
    <source>
        <dbReference type="SAM" id="Phobius"/>
    </source>
</evidence>
<evidence type="ECO:0000313" key="5">
    <source>
        <dbReference type="EMBL" id="KAH7296794.1"/>
    </source>
</evidence>